<dbReference type="CDD" id="cd15831">
    <property type="entry name" value="BTAD"/>
    <property type="match status" value="1"/>
</dbReference>
<keyword evidence="9" id="KW-1185">Reference proteome</keyword>
<proteinExistence type="inferred from homology"/>
<dbReference type="PANTHER" id="PTHR35807">
    <property type="entry name" value="TRANSCRIPTIONAL REGULATOR REDD-RELATED"/>
    <property type="match status" value="1"/>
</dbReference>
<dbReference type="PROSITE" id="PS51755">
    <property type="entry name" value="OMPR_PHOB"/>
    <property type="match status" value="1"/>
</dbReference>
<dbReference type="SUPFAM" id="SSF46894">
    <property type="entry name" value="C-terminal effector domain of the bipartite response regulators"/>
    <property type="match status" value="1"/>
</dbReference>
<feature type="domain" description="OmpR/PhoB-type" evidence="7">
    <location>
        <begin position="1"/>
        <end position="97"/>
    </location>
</feature>
<keyword evidence="6" id="KW-0175">Coiled coil</keyword>
<evidence type="ECO:0000256" key="2">
    <source>
        <dbReference type="ARBA" id="ARBA00023015"/>
    </source>
</evidence>
<protein>
    <recommendedName>
        <fullName evidence="7">OmpR/PhoB-type domain-containing protein</fullName>
    </recommendedName>
</protein>
<evidence type="ECO:0000313" key="8">
    <source>
        <dbReference type="EMBL" id="GAA4638770.1"/>
    </source>
</evidence>
<dbReference type="InterPro" id="IPR011990">
    <property type="entry name" value="TPR-like_helical_dom_sf"/>
</dbReference>
<evidence type="ECO:0000256" key="4">
    <source>
        <dbReference type="ARBA" id="ARBA00023163"/>
    </source>
</evidence>
<dbReference type="PANTHER" id="PTHR35807:SF1">
    <property type="entry name" value="TRANSCRIPTIONAL REGULATOR REDD"/>
    <property type="match status" value="1"/>
</dbReference>
<accession>A0ABP8UTR1</accession>
<gene>
    <name evidence="8" type="ORF">GCM10023196_097820</name>
</gene>
<comment type="caution">
    <text evidence="8">The sequence shown here is derived from an EMBL/GenBank/DDBJ whole genome shotgun (WGS) entry which is preliminary data.</text>
</comment>
<dbReference type="SMART" id="SM01043">
    <property type="entry name" value="BTAD"/>
    <property type="match status" value="1"/>
</dbReference>
<dbReference type="SMART" id="SM00862">
    <property type="entry name" value="Trans_reg_C"/>
    <property type="match status" value="1"/>
</dbReference>
<dbReference type="Gene3D" id="1.10.10.10">
    <property type="entry name" value="Winged helix-like DNA-binding domain superfamily/Winged helix DNA-binding domain"/>
    <property type="match status" value="1"/>
</dbReference>
<evidence type="ECO:0000259" key="7">
    <source>
        <dbReference type="PROSITE" id="PS51755"/>
    </source>
</evidence>
<dbReference type="RefSeq" id="WP_345442313.1">
    <property type="nucleotide sequence ID" value="NZ_BAABHK010000024.1"/>
</dbReference>
<organism evidence="8 9">
    <name type="scientific">Actinoallomurus vinaceus</name>
    <dbReference type="NCBI Taxonomy" id="1080074"/>
    <lineage>
        <taxon>Bacteria</taxon>
        <taxon>Bacillati</taxon>
        <taxon>Actinomycetota</taxon>
        <taxon>Actinomycetes</taxon>
        <taxon>Streptosporangiales</taxon>
        <taxon>Thermomonosporaceae</taxon>
        <taxon>Actinoallomurus</taxon>
    </lineage>
</organism>
<dbReference type="InterPro" id="IPR036388">
    <property type="entry name" value="WH-like_DNA-bd_sf"/>
</dbReference>
<feature type="coiled-coil region" evidence="6">
    <location>
        <begin position="116"/>
        <end position="171"/>
    </location>
</feature>
<dbReference type="EMBL" id="BAABHK010000024">
    <property type="protein sequence ID" value="GAA4638770.1"/>
    <property type="molecule type" value="Genomic_DNA"/>
</dbReference>
<reference evidence="9" key="1">
    <citation type="journal article" date="2019" name="Int. J. Syst. Evol. Microbiol.">
        <title>The Global Catalogue of Microorganisms (GCM) 10K type strain sequencing project: providing services to taxonomists for standard genome sequencing and annotation.</title>
        <authorList>
            <consortium name="The Broad Institute Genomics Platform"/>
            <consortium name="The Broad Institute Genome Sequencing Center for Infectious Disease"/>
            <person name="Wu L."/>
            <person name="Ma J."/>
        </authorList>
    </citation>
    <scope>NUCLEOTIDE SEQUENCE [LARGE SCALE GENOMIC DNA]</scope>
    <source>
        <strain evidence="9">JCM 17939</strain>
    </source>
</reference>
<dbReference type="Gene3D" id="1.25.40.10">
    <property type="entry name" value="Tetratricopeptide repeat domain"/>
    <property type="match status" value="1"/>
</dbReference>
<keyword evidence="3 5" id="KW-0238">DNA-binding</keyword>
<dbReference type="Pfam" id="PF03704">
    <property type="entry name" value="BTAD"/>
    <property type="match status" value="1"/>
</dbReference>
<feature type="DNA-binding region" description="OmpR/PhoB-type" evidence="5">
    <location>
        <begin position="1"/>
        <end position="97"/>
    </location>
</feature>
<evidence type="ECO:0000256" key="6">
    <source>
        <dbReference type="SAM" id="Coils"/>
    </source>
</evidence>
<dbReference type="SUPFAM" id="SSF48452">
    <property type="entry name" value="TPR-like"/>
    <property type="match status" value="1"/>
</dbReference>
<dbReference type="Proteomes" id="UP001501442">
    <property type="component" value="Unassembled WGS sequence"/>
</dbReference>
<dbReference type="InterPro" id="IPR051677">
    <property type="entry name" value="AfsR-DnrI-RedD_regulator"/>
</dbReference>
<name>A0ABP8UTR1_9ACTN</name>
<dbReference type="InterPro" id="IPR001867">
    <property type="entry name" value="OmpR/PhoB-type_DNA-bd"/>
</dbReference>
<comment type="similarity">
    <text evidence="1">Belongs to the AfsR/DnrI/RedD regulatory family.</text>
</comment>
<evidence type="ECO:0000256" key="1">
    <source>
        <dbReference type="ARBA" id="ARBA00005820"/>
    </source>
</evidence>
<keyword evidence="4" id="KW-0804">Transcription</keyword>
<dbReference type="InterPro" id="IPR016032">
    <property type="entry name" value="Sig_transdc_resp-reg_C-effctor"/>
</dbReference>
<evidence type="ECO:0000313" key="9">
    <source>
        <dbReference type="Proteomes" id="UP001501442"/>
    </source>
</evidence>
<evidence type="ECO:0000256" key="3">
    <source>
        <dbReference type="ARBA" id="ARBA00023125"/>
    </source>
</evidence>
<sequence>MEFKILGGLEVADHGRLITPTAPKQRTVLALLLVSSNDVVSTGTLMEELWGEHPPQSAQTTLQTYIYQLRKLLGLGDGAWVTENLLLTRHGGYRLTVPDERIDLARFEHLTADGRAALERSELEKASELLQQALELWRGPALVDVTTGPHLEMYRVKLEEARIRATELRIECDMQMGRHHELIGELKKLTLTHRLNEWFHYKLMVALSRSGRRHEALEEYQKLRRLLVDELGVEPNPCIRSLQHKMLTSEAV</sequence>
<dbReference type="InterPro" id="IPR005158">
    <property type="entry name" value="BTAD"/>
</dbReference>
<dbReference type="Pfam" id="PF00486">
    <property type="entry name" value="Trans_reg_C"/>
    <property type="match status" value="1"/>
</dbReference>
<keyword evidence="2" id="KW-0805">Transcription regulation</keyword>
<evidence type="ECO:0000256" key="5">
    <source>
        <dbReference type="PROSITE-ProRule" id="PRU01091"/>
    </source>
</evidence>